<dbReference type="Proteomes" id="UP000016923">
    <property type="component" value="Unassembled WGS sequence"/>
</dbReference>
<evidence type="ECO:0000313" key="3">
    <source>
        <dbReference type="Proteomes" id="UP000016923"/>
    </source>
</evidence>
<sequence length="134" mass="14742">MKNTEHAETQNDDCAWSMIWSSAYRLSRIHDQNVVMAQGRGRSSQGVKTNRRPHEDRSSAADSTAAVFFFVYGSHASRTQASMAMLVWHAPAAFSATLLPFATLCDALCDALRLFATRQLATATCDGLCRRGVL</sequence>
<proteinExistence type="predicted"/>
<dbReference type="VEuPathDB" id="FungiDB:F503_06051"/>
<protein>
    <submittedName>
        <fullName evidence="2">Uncharacterized protein</fullName>
    </submittedName>
</protein>
<name>S3CFM5_OPHP1</name>
<dbReference type="EMBL" id="KE148146">
    <property type="protein sequence ID" value="EPE10956.1"/>
    <property type="molecule type" value="Genomic_DNA"/>
</dbReference>
<keyword evidence="3" id="KW-1185">Reference proteome</keyword>
<gene>
    <name evidence="2" type="ORF">F503_06051</name>
</gene>
<dbReference type="HOGENOM" id="CLU_1896834_0_0_1"/>
<organism evidence="2 3">
    <name type="scientific">Ophiostoma piceae (strain UAMH 11346)</name>
    <name type="common">Sap stain fungus</name>
    <dbReference type="NCBI Taxonomy" id="1262450"/>
    <lineage>
        <taxon>Eukaryota</taxon>
        <taxon>Fungi</taxon>
        <taxon>Dikarya</taxon>
        <taxon>Ascomycota</taxon>
        <taxon>Pezizomycotina</taxon>
        <taxon>Sordariomycetes</taxon>
        <taxon>Sordariomycetidae</taxon>
        <taxon>Ophiostomatales</taxon>
        <taxon>Ophiostomataceae</taxon>
        <taxon>Ophiostoma</taxon>
    </lineage>
</organism>
<evidence type="ECO:0000256" key="1">
    <source>
        <dbReference type="SAM" id="MobiDB-lite"/>
    </source>
</evidence>
<feature type="region of interest" description="Disordered" evidence="1">
    <location>
        <begin position="37"/>
        <end position="59"/>
    </location>
</feature>
<dbReference type="AlphaFoldDB" id="S3CFM5"/>
<accession>S3CFM5</accession>
<reference evidence="2 3" key="1">
    <citation type="journal article" date="2013" name="BMC Genomics">
        <title>The genome and transcriptome of the pine saprophyte Ophiostoma piceae, and a comparison with the bark beetle-associated pine pathogen Grosmannia clavigera.</title>
        <authorList>
            <person name="Haridas S."/>
            <person name="Wang Y."/>
            <person name="Lim L."/>
            <person name="Massoumi Alamouti S."/>
            <person name="Jackman S."/>
            <person name="Docking R."/>
            <person name="Robertson G."/>
            <person name="Birol I."/>
            <person name="Bohlmann J."/>
            <person name="Breuil C."/>
        </authorList>
    </citation>
    <scope>NUCLEOTIDE SEQUENCE [LARGE SCALE GENOMIC DNA]</scope>
    <source>
        <strain evidence="2 3">UAMH 11346</strain>
    </source>
</reference>
<evidence type="ECO:0000313" key="2">
    <source>
        <dbReference type="EMBL" id="EPE10956.1"/>
    </source>
</evidence>